<dbReference type="STRING" id="945553.A0A0D2M8M2"/>
<gene>
    <name evidence="1" type="ORF">HYPSUDRAFT_143474</name>
</gene>
<keyword evidence="2" id="KW-1185">Reference proteome</keyword>
<dbReference type="Proteomes" id="UP000054270">
    <property type="component" value="Unassembled WGS sequence"/>
</dbReference>
<dbReference type="AlphaFoldDB" id="A0A0D2M8M2"/>
<organism evidence="1 2">
    <name type="scientific">Hypholoma sublateritium (strain FD-334 SS-4)</name>
    <dbReference type="NCBI Taxonomy" id="945553"/>
    <lineage>
        <taxon>Eukaryota</taxon>
        <taxon>Fungi</taxon>
        <taxon>Dikarya</taxon>
        <taxon>Basidiomycota</taxon>
        <taxon>Agaricomycotina</taxon>
        <taxon>Agaricomycetes</taxon>
        <taxon>Agaricomycetidae</taxon>
        <taxon>Agaricales</taxon>
        <taxon>Agaricineae</taxon>
        <taxon>Strophariaceae</taxon>
        <taxon>Hypholoma</taxon>
    </lineage>
</organism>
<proteinExistence type="predicted"/>
<dbReference type="InterPro" id="IPR046521">
    <property type="entry name" value="DUF6698"/>
</dbReference>
<evidence type="ECO:0000313" key="2">
    <source>
        <dbReference type="Proteomes" id="UP000054270"/>
    </source>
</evidence>
<dbReference type="OrthoDB" id="2662502at2759"/>
<dbReference type="Pfam" id="PF20414">
    <property type="entry name" value="DUF6698"/>
    <property type="match status" value="1"/>
</dbReference>
<dbReference type="EMBL" id="KN817575">
    <property type="protein sequence ID" value="KJA19648.1"/>
    <property type="molecule type" value="Genomic_DNA"/>
</dbReference>
<sequence length="240" mass="26234">MAKVQQLQKGSSSARSDDIKTLKSAILDWLIAPGDTLYPSISANVKANCGFRHEATGALLCPVGIDWNNLEIKQKIKSGKLSVSGDQWPIMLYASHTYDQNSPWKGLLRSSILIKIFAPPSGSRNAITHAITITSVTPASIAYAATHARFALSSSAVFSQSNTITESELFYNCMIDHLEDPNNVREVDHLLAWWDRLMFPKHAPTSSLASKNSVLAKIRAKRKATKLAALVNPVTSLTQC</sequence>
<accession>A0A0D2M8M2</accession>
<name>A0A0D2M8M2_HYPSF</name>
<evidence type="ECO:0000313" key="1">
    <source>
        <dbReference type="EMBL" id="KJA19648.1"/>
    </source>
</evidence>
<protein>
    <submittedName>
        <fullName evidence="1">Uncharacterized protein</fullName>
    </submittedName>
</protein>
<reference evidence="2" key="1">
    <citation type="submission" date="2014-04" db="EMBL/GenBank/DDBJ databases">
        <title>Evolutionary Origins and Diversification of the Mycorrhizal Mutualists.</title>
        <authorList>
            <consortium name="DOE Joint Genome Institute"/>
            <consortium name="Mycorrhizal Genomics Consortium"/>
            <person name="Kohler A."/>
            <person name="Kuo A."/>
            <person name="Nagy L.G."/>
            <person name="Floudas D."/>
            <person name="Copeland A."/>
            <person name="Barry K.W."/>
            <person name="Cichocki N."/>
            <person name="Veneault-Fourrey C."/>
            <person name="LaButti K."/>
            <person name="Lindquist E.A."/>
            <person name="Lipzen A."/>
            <person name="Lundell T."/>
            <person name="Morin E."/>
            <person name="Murat C."/>
            <person name="Riley R."/>
            <person name="Ohm R."/>
            <person name="Sun H."/>
            <person name="Tunlid A."/>
            <person name="Henrissat B."/>
            <person name="Grigoriev I.V."/>
            <person name="Hibbett D.S."/>
            <person name="Martin F."/>
        </authorList>
    </citation>
    <scope>NUCLEOTIDE SEQUENCE [LARGE SCALE GENOMIC DNA]</scope>
    <source>
        <strain evidence="2">FD-334 SS-4</strain>
    </source>
</reference>